<evidence type="ECO:0000259" key="6">
    <source>
        <dbReference type="PROSITE" id="PS50977"/>
    </source>
</evidence>
<dbReference type="PROSITE" id="PS50977">
    <property type="entry name" value="HTH_TETR_2"/>
    <property type="match status" value="1"/>
</dbReference>
<dbReference type="Pfam" id="PF00440">
    <property type="entry name" value="TetR_N"/>
    <property type="match status" value="1"/>
</dbReference>
<dbReference type="EMBL" id="CP017839">
    <property type="protein sequence ID" value="APB00626.1"/>
    <property type="molecule type" value="Genomic_DNA"/>
</dbReference>
<keyword evidence="1" id="KW-0805">Transcription regulation</keyword>
<evidence type="ECO:0000256" key="5">
    <source>
        <dbReference type="SAM" id="MobiDB-lite"/>
    </source>
</evidence>
<dbReference type="KEGG" id="nsr:NS506_06595"/>
<evidence type="ECO:0000313" key="8">
    <source>
        <dbReference type="Proteomes" id="UP000180166"/>
    </source>
</evidence>
<accession>A0ABC8B2P5</accession>
<dbReference type="Proteomes" id="UP000180166">
    <property type="component" value="Chromosome"/>
</dbReference>
<evidence type="ECO:0000256" key="4">
    <source>
        <dbReference type="PROSITE-ProRule" id="PRU00335"/>
    </source>
</evidence>
<gene>
    <name evidence="7" type="ORF">NS506_06595</name>
</gene>
<dbReference type="SUPFAM" id="SSF46689">
    <property type="entry name" value="Homeodomain-like"/>
    <property type="match status" value="1"/>
</dbReference>
<sequence>MSAQPQNPPRRPSLAERRKSETRMEIARTAARLFATHGTSAVTADQIASESGVALRTFYRYARTKEESVEPLLAAGAQRWLAEIAEGPHRLPTLSEFEAAAAASMTPHDDHDDLEITKGLLRAMDTDPVLRAIWHRINLESERDLHRILTELAGPQADPFRIRLTAAAAAGAVRVALELWAATDGPAEGKGSPTDLVRRCLRELQCAARRCCSYWRCDDSEVIVSQYDCCRWGQPDPGDAGEGGKQPRQRRDVSVLPNGAGPASVGQRRT</sequence>
<feature type="compositionally biased region" description="Pro residues" evidence="5">
    <location>
        <begin position="1"/>
        <end position="11"/>
    </location>
</feature>
<evidence type="ECO:0000313" key="7">
    <source>
        <dbReference type="EMBL" id="APB00626.1"/>
    </source>
</evidence>
<dbReference type="Gene3D" id="1.10.357.10">
    <property type="entry name" value="Tetracycline Repressor, domain 2"/>
    <property type="match status" value="1"/>
</dbReference>
<keyword evidence="3" id="KW-0804">Transcription</keyword>
<reference evidence="7 8" key="1">
    <citation type="submission" date="2016-10" db="EMBL/GenBank/DDBJ databases">
        <title>Genome sequence of Nocardia seriolae strain EM150506, isolated from Anguila japonica.</title>
        <authorList>
            <person name="Han H.-J."/>
        </authorList>
    </citation>
    <scope>NUCLEOTIDE SEQUENCE [LARGE SCALE GENOMIC DNA]</scope>
    <source>
        <strain evidence="7 8">EM150506</strain>
    </source>
</reference>
<evidence type="ECO:0000256" key="3">
    <source>
        <dbReference type="ARBA" id="ARBA00023163"/>
    </source>
</evidence>
<name>A0ABC8B2P5_9NOCA</name>
<dbReference type="RefSeq" id="WP_083415017.1">
    <property type="nucleotide sequence ID" value="NZ_CP017839.1"/>
</dbReference>
<evidence type="ECO:0000256" key="1">
    <source>
        <dbReference type="ARBA" id="ARBA00023015"/>
    </source>
</evidence>
<dbReference type="GO" id="GO:0003677">
    <property type="term" value="F:DNA binding"/>
    <property type="evidence" value="ECO:0007669"/>
    <property type="project" value="UniProtKB-UniRule"/>
</dbReference>
<feature type="DNA-binding region" description="H-T-H motif" evidence="4">
    <location>
        <begin position="43"/>
        <end position="62"/>
    </location>
</feature>
<evidence type="ECO:0000256" key="2">
    <source>
        <dbReference type="ARBA" id="ARBA00023125"/>
    </source>
</evidence>
<dbReference type="InterPro" id="IPR050109">
    <property type="entry name" value="HTH-type_TetR-like_transc_reg"/>
</dbReference>
<feature type="domain" description="HTH tetR-type" evidence="6">
    <location>
        <begin position="20"/>
        <end position="80"/>
    </location>
</feature>
<dbReference type="PANTHER" id="PTHR30055:SF238">
    <property type="entry name" value="MYCOFACTOCIN BIOSYNTHESIS TRANSCRIPTIONAL REGULATOR MFTR-RELATED"/>
    <property type="match status" value="1"/>
</dbReference>
<dbReference type="AlphaFoldDB" id="A0ABC8B2P5"/>
<dbReference type="InterPro" id="IPR001647">
    <property type="entry name" value="HTH_TetR"/>
</dbReference>
<dbReference type="PANTHER" id="PTHR30055">
    <property type="entry name" value="HTH-TYPE TRANSCRIPTIONAL REGULATOR RUTR"/>
    <property type="match status" value="1"/>
</dbReference>
<keyword evidence="2 4" id="KW-0238">DNA-binding</keyword>
<proteinExistence type="predicted"/>
<organism evidence="7 8">
    <name type="scientific">Nocardia seriolae</name>
    <dbReference type="NCBI Taxonomy" id="37332"/>
    <lineage>
        <taxon>Bacteria</taxon>
        <taxon>Bacillati</taxon>
        <taxon>Actinomycetota</taxon>
        <taxon>Actinomycetes</taxon>
        <taxon>Mycobacteriales</taxon>
        <taxon>Nocardiaceae</taxon>
        <taxon>Nocardia</taxon>
    </lineage>
</organism>
<feature type="region of interest" description="Disordered" evidence="5">
    <location>
        <begin position="235"/>
        <end position="270"/>
    </location>
</feature>
<protein>
    <recommendedName>
        <fullName evidence="6">HTH tetR-type domain-containing protein</fullName>
    </recommendedName>
</protein>
<dbReference type="GO" id="GO:0006355">
    <property type="term" value="P:regulation of DNA-templated transcription"/>
    <property type="evidence" value="ECO:0007669"/>
    <property type="project" value="UniProtKB-ARBA"/>
</dbReference>
<feature type="region of interest" description="Disordered" evidence="5">
    <location>
        <begin position="1"/>
        <end position="21"/>
    </location>
</feature>
<dbReference type="InterPro" id="IPR009057">
    <property type="entry name" value="Homeodomain-like_sf"/>
</dbReference>